<evidence type="ECO:0000259" key="15">
    <source>
        <dbReference type="Pfam" id="PF07715"/>
    </source>
</evidence>
<proteinExistence type="inferred from homology"/>
<comment type="similarity">
    <text evidence="12 13">Belongs to the TonB-dependent receptor family.</text>
</comment>
<gene>
    <name evidence="16" type="ORF">ED312_01610</name>
</gene>
<dbReference type="InterPro" id="IPR039426">
    <property type="entry name" value="TonB-dep_rcpt-like"/>
</dbReference>
<dbReference type="EMBL" id="RJTM01000005">
    <property type="protein sequence ID" value="RNL94545.1"/>
    <property type="molecule type" value="Genomic_DNA"/>
</dbReference>
<dbReference type="InterPro" id="IPR036942">
    <property type="entry name" value="Beta-barrel_TonB_sf"/>
</dbReference>
<evidence type="ECO:0000256" key="10">
    <source>
        <dbReference type="ARBA" id="ARBA00023136"/>
    </source>
</evidence>
<dbReference type="OrthoDB" id="9775095at2"/>
<evidence type="ECO:0000259" key="14">
    <source>
        <dbReference type="Pfam" id="PF00593"/>
    </source>
</evidence>
<keyword evidence="16" id="KW-0675">Receptor</keyword>
<dbReference type="Pfam" id="PF07715">
    <property type="entry name" value="Plug"/>
    <property type="match status" value="1"/>
</dbReference>
<keyword evidence="7" id="KW-0408">Iron</keyword>
<evidence type="ECO:0000256" key="2">
    <source>
        <dbReference type="ARBA" id="ARBA00022448"/>
    </source>
</evidence>
<dbReference type="PANTHER" id="PTHR32552">
    <property type="entry name" value="FERRICHROME IRON RECEPTOR-RELATED"/>
    <property type="match status" value="1"/>
</dbReference>
<keyword evidence="8" id="KW-0406">Ion transport</keyword>
<dbReference type="PANTHER" id="PTHR32552:SF68">
    <property type="entry name" value="FERRICHROME OUTER MEMBRANE TRANSPORTER_PHAGE RECEPTOR"/>
    <property type="match status" value="1"/>
</dbReference>
<evidence type="ECO:0000256" key="8">
    <source>
        <dbReference type="ARBA" id="ARBA00023065"/>
    </source>
</evidence>
<comment type="caution">
    <text evidence="16">The sequence shown here is derived from an EMBL/GenBank/DDBJ whole genome shotgun (WGS) entry which is preliminary data.</text>
</comment>
<accession>A0A3N0F3C2</accession>
<dbReference type="GO" id="GO:0009279">
    <property type="term" value="C:cell outer membrane"/>
    <property type="evidence" value="ECO:0007669"/>
    <property type="project" value="UniProtKB-SubCell"/>
</dbReference>
<evidence type="ECO:0000256" key="9">
    <source>
        <dbReference type="ARBA" id="ARBA00023077"/>
    </source>
</evidence>
<evidence type="ECO:0000256" key="4">
    <source>
        <dbReference type="ARBA" id="ARBA00022496"/>
    </source>
</evidence>
<dbReference type="SUPFAM" id="SSF56935">
    <property type="entry name" value="Porins"/>
    <property type="match status" value="1"/>
</dbReference>
<keyword evidence="9 13" id="KW-0798">TonB box</keyword>
<sequence length="727" mass="80792">MNITLYDKSEELQGVTLEGHLISILPSSSKTESVAKIPLKAIETPQVYSSLPKEVLANQLIYTVDDAYRNITGLQKMWNATNRSGDGGTFVNLRGFISNNSMRNGLVAPVSTSIDAINLEKLEVLKGPSATLFGSSVTSYGGVINRVTKKPYDGLGGNISVIGGSYNYYRAQADFNTPITRDKKLLFRVNTAYTNSGNFQKKDAKNSNFAFIPSLAYTVNDKLDINLELEWFDTDAIPEQMFFYLSPALGTDNFRDIEKMGLDYKNSYMGDDLNTKARVRNFFGQINYRINDHIRSSTNVSTAYSQSDGFNPYFYIGPESTETQDPNDVRLGVVRADQSTTDSKQKHFQIQQNFNLDFNLGTMRNRAVAGFDYLRTKNEQNFIFFSVFDWAPFSGGDYATMNAETVSARYDELRNTPGYDFNANNTYPITGVLNTYSAYISDVLTPAEGLNVMASVRYENNQFNGGKSGQADTQAYKQAAWSPKFGAVYEIVRNQFSVFGNFQNSFTSNGYYLTNSNGDMALSDPEKANQWEGGFKANLMAGRINATLSYYNIDVKNSLLSTGEYVGAQAVQKQSGSLTSKGIEFEVNAYLLRGFSLIAGVSYNDSRYTSTDELNADVYDRRPTTASSPWLANFNASYQFMDGGLKGLGFGIGGNYASDNKIVNSVSQGIFVLPSYFVLNANAFYDTKKFRIGVKADNFTNEHYWIGYTTANPQALINVLGSVTYKF</sequence>
<evidence type="ECO:0000313" key="17">
    <source>
        <dbReference type="Proteomes" id="UP000267469"/>
    </source>
</evidence>
<protein>
    <submittedName>
        <fullName evidence="16">TonB-dependent receptor</fullName>
    </submittedName>
</protein>
<dbReference type="Proteomes" id="UP000267469">
    <property type="component" value="Unassembled WGS sequence"/>
</dbReference>
<dbReference type="CDD" id="cd01347">
    <property type="entry name" value="ligand_gated_channel"/>
    <property type="match status" value="1"/>
</dbReference>
<evidence type="ECO:0000256" key="3">
    <source>
        <dbReference type="ARBA" id="ARBA00022452"/>
    </source>
</evidence>
<organism evidence="16 17">
    <name type="scientific">Sinomicrobium pectinilyticum</name>
    <dbReference type="NCBI Taxonomy" id="1084421"/>
    <lineage>
        <taxon>Bacteria</taxon>
        <taxon>Pseudomonadati</taxon>
        <taxon>Bacteroidota</taxon>
        <taxon>Flavobacteriia</taxon>
        <taxon>Flavobacteriales</taxon>
        <taxon>Flavobacteriaceae</taxon>
        <taxon>Sinomicrobium</taxon>
    </lineage>
</organism>
<evidence type="ECO:0000256" key="13">
    <source>
        <dbReference type="RuleBase" id="RU003357"/>
    </source>
</evidence>
<evidence type="ECO:0000313" key="16">
    <source>
        <dbReference type="EMBL" id="RNL94545.1"/>
    </source>
</evidence>
<keyword evidence="2 12" id="KW-0813">Transport</keyword>
<keyword evidence="10 12" id="KW-0472">Membrane</keyword>
<keyword evidence="4" id="KW-0410">Iron transport</keyword>
<name>A0A3N0F3C2_SINP1</name>
<keyword evidence="3 12" id="KW-1134">Transmembrane beta strand</keyword>
<dbReference type="GO" id="GO:0015344">
    <property type="term" value="F:siderophore uptake transmembrane transporter activity"/>
    <property type="evidence" value="ECO:0007669"/>
    <property type="project" value="TreeGrafter"/>
</dbReference>
<comment type="subcellular location">
    <subcellularLocation>
        <location evidence="1 12">Cell outer membrane</location>
        <topology evidence="1 12">Multi-pass membrane protein</topology>
    </subcellularLocation>
</comment>
<dbReference type="Gene3D" id="2.40.170.20">
    <property type="entry name" value="TonB-dependent receptor, beta-barrel domain"/>
    <property type="match status" value="1"/>
</dbReference>
<evidence type="ECO:0000256" key="7">
    <source>
        <dbReference type="ARBA" id="ARBA00023004"/>
    </source>
</evidence>
<feature type="domain" description="TonB-dependent receptor plug" evidence="15">
    <location>
        <begin position="42"/>
        <end position="136"/>
    </location>
</feature>
<evidence type="ECO:0000256" key="5">
    <source>
        <dbReference type="ARBA" id="ARBA00022692"/>
    </source>
</evidence>
<evidence type="ECO:0000256" key="12">
    <source>
        <dbReference type="PROSITE-ProRule" id="PRU01360"/>
    </source>
</evidence>
<dbReference type="Gene3D" id="2.170.130.10">
    <property type="entry name" value="TonB-dependent receptor, plug domain"/>
    <property type="match status" value="1"/>
</dbReference>
<dbReference type="InterPro" id="IPR037066">
    <property type="entry name" value="Plug_dom_sf"/>
</dbReference>
<evidence type="ECO:0000256" key="1">
    <source>
        <dbReference type="ARBA" id="ARBA00004571"/>
    </source>
</evidence>
<keyword evidence="17" id="KW-1185">Reference proteome</keyword>
<evidence type="ECO:0000256" key="11">
    <source>
        <dbReference type="ARBA" id="ARBA00023237"/>
    </source>
</evidence>
<dbReference type="AlphaFoldDB" id="A0A3N0F3C2"/>
<keyword evidence="11 12" id="KW-0998">Cell outer membrane</keyword>
<keyword evidence="6" id="KW-0732">Signal</keyword>
<dbReference type="PROSITE" id="PS52016">
    <property type="entry name" value="TONB_DEPENDENT_REC_3"/>
    <property type="match status" value="1"/>
</dbReference>
<reference evidence="16 17" key="1">
    <citation type="submission" date="2018-10" db="EMBL/GenBank/DDBJ databases">
        <title>Sinomicrobium pectinilyticum sp. nov., a pectinase-producing bacterium isolated from alkaline and saline soil, and emended description of the genus Sinomicrobium.</title>
        <authorList>
            <person name="Cheng B."/>
            <person name="Li C."/>
            <person name="Lai Q."/>
            <person name="Du M."/>
            <person name="Shao Z."/>
            <person name="Xu P."/>
            <person name="Yang C."/>
        </authorList>
    </citation>
    <scope>NUCLEOTIDE SEQUENCE [LARGE SCALE GENOMIC DNA]</scope>
    <source>
        <strain evidence="16 17">5DNS001</strain>
    </source>
</reference>
<dbReference type="InterPro" id="IPR012910">
    <property type="entry name" value="Plug_dom"/>
</dbReference>
<evidence type="ECO:0000256" key="6">
    <source>
        <dbReference type="ARBA" id="ARBA00022729"/>
    </source>
</evidence>
<dbReference type="InterPro" id="IPR000531">
    <property type="entry name" value="Beta-barrel_TonB"/>
</dbReference>
<keyword evidence="5 12" id="KW-0812">Transmembrane</keyword>
<dbReference type="Pfam" id="PF00593">
    <property type="entry name" value="TonB_dep_Rec_b-barrel"/>
    <property type="match status" value="1"/>
</dbReference>
<feature type="domain" description="TonB-dependent receptor-like beta-barrel" evidence="14">
    <location>
        <begin position="293"/>
        <end position="698"/>
    </location>
</feature>